<dbReference type="InterPro" id="IPR003616">
    <property type="entry name" value="Post-SET_dom"/>
</dbReference>
<dbReference type="GO" id="GO:0048188">
    <property type="term" value="C:Set1C/COMPASS complex"/>
    <property type="evidence" value="ECO:0007669"/>
    <property type="project" value="InterPro"/>
</dbReference>
<dbReference type="GO" id="GO:0032259">
    <property type="term" value="P:methylation"/>
    <property type="evidence" value="ECO:0007669"/>
    <property type="project" value="UniProtKB-KW"/>
</dbReference>
<dbReference type="Pfam" id="PF00856">
    <property type="entry name" value="SET"/>
    <property type="match status" value="1"/>
</dbReference>
<dbReference type="Proteomes" id="UP000283509">
    <property type="component" value="Unassembled WGS sequence"/>
</dbReference>
<feature type="compositionally biased region" description="Basic and acidic residues" evidence="14">
    <location>
        <begin position="613"/>
        <end position="629"/>
    </location>
</feature>
<dbReference type="AlphaFoldDB" id="A0A3R7MIF7"/>
<organism evidence="17 18">
    <name type="scientific">Penaeus vannamei</name>
    <name type="common">Whiteleg shrimp</name>
    <name type="synonym">Litopenaeus vannamei</name>
    <dbReference type="NCBI Taxonomy" id="6689"/>
    <lineage>
        <taxon>Eukaryota</taxon>
        <taxon>Metazoa</taxon>
        <taxon>Ecdysozoa</taxon>
        <taxon>Arthropoda</taxon>
        <taxon>Crustacea</taxon>
        <taxon>Multicrustacea</taxon>
        <taxon>Malacostraca</taxon>
        <taxon>Eumalacostraca</taxon>
        <taxon>Eucarida</taxon>
        <taxon>Decapoda</taxon>
        <taxon>Dendrobranchiata</taxon>
        <taxon>Penaeoidea</taxon>
        <taxon>Penaeidae</taxon>
        <taxon>Penaeus</taxon>
    </lineage>
</organism>
<dbReference type="InterPro" id="IPR046341">
    <property type="entry name" value="SET_dom_sf"/>
</dbReference>
<keyword evidence="5" id="KW-0949">S-adenosyl-L-methionine</keyword>
<feature type="compositionally biased region" description="Basic and acidic residues" evidence="14">
    <location>
        <begin position="189"/>
        <end position="205"/>
    </location>
</feature>
<keyword evidence="9" id="KW-0804">Transcription</keyword>
<dbReference type="SMART" id="SM01291">
    <property type="entry name" value="N-SET"/>
    <property type="match status" value="1"/>
</dbReference>
<dbReference type="EC" id="2.1.1.354" evidence="2"/>
<keyword evidence="18" id="KW-1185">Reference proteome</keyword>
<evidence type="ECO:0000313" key="18">
    <source>
        <dbReference type="Proteomes" id="UP000283509"/>
    </source>
</evidence>
<dbReference type="PROSITE" id="PS50280">
    <property type="entry name" value="SET"/>
    <property type="match status" value="1"/>
</dbReference>
<evidence type="ECO:0000256" key="11">
    <source>
        <dbReference type="ARBA" id="ARBA00047571"/>
    </source>
</evidence>
<dbReference type="EMBL" id="QCYY01001532">
    <property type="protein sequence ID" value="ROT77373.1"/>
    <property type="molecule type" value="Genomic_DNA"/>
</dbReference>
<keyword evidence="4 17" id="KW-0808">Transferase</keyword>
<feature type="domain" description="Post-SET" evidence="16">
    <location>
        <begin position="1199"/>
        <end position="1215"/>
    </location>
</feature>
<evidence type="ECO:0000256" key="9">
    <source>
        <dbReference type="ARBA" id="ARBA00023163"/>
    </source>
</evidence>
<evidence type="ECO:0000256" key="4">
    <source>
        <dbReference type="ARBA" id="ARBA00022679"/>
    </source>
</evidence>
<feature type="domain" description="SET" evidence="15">
    <location>
        <begin position="1076"/>
        <end position="1193"/>
    </location>
</feature>
<dbReference type="CDD" id="cd19169">
    <property type="entry name" value="SET_SETD1"/>
    <property type="match status" value="1"/>
</dbReference>
<feature type="compositionally biased region" description="Basic and acidic residues" evidence="14">
    <location>
        <begin position="234"/>
        <end position="245"/>
    </location>
</feature>
<sequence>MPASFYPEARPQQYGYQQPNFPGYDQYHHHYQGYQYQEFRGTYPPNVPPGHHWGPAGTPGTAQQQQQPWAAHPSGHIQPHPQSEHHSSNSHHAWDTTQYHSLEYQRNSHNDSPYENKSAGRSKLDERLEKMEPAININNKPPKHESEEEEDKSNLDLDTRIAMLLQNKDSGMAPPFLALGLGSDDEEEKKENIVQEENRVKEKESSGPTSSSSSTTDSDTGSSSDLESDSEGGDSSKESSRGEGKSDWALLANILEPLSSPPSPFLSHEIAVPPPAGPFTAPPPGYSQYAPPPGYPPSYLPPGYPPPHAMPQEAAYQWQPPPGYPPNFVSGYPGYNTGYMAIPSGYSSISHPPPGPSVPGQAPFPSYFGAGYPPTQDPSDSTHKSGEYHDPTINAVLDTVIEELKSILKRDFNKRMIEATAFKTFEAWWDDQERKFKAQAAAEKETFTDKQAGPQARIEKINSITSLLENQEGFGLDSIGSMGLGFRAAMPKMPSFRKIRKIKPPSPPCMDEDSRGAISDEEQKEAIPKLDDSSDSDSGPDDLVPPKKSKPSPSTAKRKPKWSSDESGGETSDREEEKEESSSSSSSSSESSESESSSSESVESEDEDEPEELKELRRLEAEFDAHVRSTVDSVMRTPEHDRPATPLPELLPDQMEDAWLDESPPAPVAPAPKEPAPSPAKKSPQSKSKKTPKKNEPAVTPRKPSKPPVSEKKEKAQKPKERRKEAEKAEKLKDAPKANDSDSETDTADEKSDLDDGMGESAEAAEALMALAGAAVNGRARSTSSSSTTSSSSSSSAATGSTGEEMRSPVLMEHSYCLPWAPKDSTQVTFLPPEELSKKGQRVMGGSDHDYTRARTPPKGEKTKSPKTTSKFTTPKPRGKENRAMQIKRETEEKRKSTPQLPSKSPMVSTFQPRNQMEEYNVLYSFLIRGIDQEDIELLKRSYEGMLADDSQSYWLNDTHWVDHPATDIPLPPRKKRRVDDLPLHKTGCARTEGIYKVDSKQKQKHKFTFHQDHALLASEEPQQQSLAVLESSKAKLTQMAVSREVRSFQRRLLTAFGNETDSDLLKFNQLKFRKKLLRFGKSRIHDWGLFAMEAIGSDEMVIEYVGQSIRSIIADLREIQYEKIGIGSSYLFRIDMETIIDATKCGNLARFINHSCNPNCYAKIISVETQKKIVIYSKQPIACGEEITYDYKFPIEEEKIVCLCGAAQCKGTLN</sequence>
<feature type="compositionally biased region" description="Pro residues" evidence="14">
    <location>
        <begin position="272"/>
        <end position="290"/>
    </location>
</feature>
<feature type="compositionally biased region" description="Basic and acidic residues" evidence="14">
    <location>
        <begin position="709"/>
        <end position="740"/>
    </location>
</feature>
<dbReference type="OrthoDB" id="308383at2759"/>
<feature type="compositionally biased region" description="Basic and acidic residues" evidence="14">
    <location>
        <begin position="878"/>
        <end position="896"/>
    </location>
</feature>
<evidence type="ECO:0000259" key="15">
    <source>
        <dbReference type="PROSITE" id="PS50280"/>
    </source>
</evidence>
<gene>
    <name evidence="17" type="ORF">C7M84_003988</name>
</gene>
<feature type="compositionally biased region" description="Acidic residues" evidence="14">
    <location>
        <begin position="741"/>
        <end position="758"/>
    </location>
</feature>
<feature type="region of interest" description="Disordered" evidence="14">
    <location>
        <begin position="823"/>
        <end position="909"/>
    </location>
</feature>
<evidence type="ECO:0000256" key="1">
    <source>
        <dbReference type="ARBA" id="ARBA00004123"/>
    </source>
</evidence>
<evidence type="ECO:0000313" key="17">
    <source>
        <dbReference type="EMBL" id="ROT77373.1"/>
    </source>
</evidence>
<feature type="region of interest" description="Disordered" evidence="14">
    <location>
        <begin position="498"/>
        <end position="810"/>
    </location>
</feature>
<dbReference type="GO" id="GO:0003723">
    <property type="term" value="F:RNA binding"/>
    <property type="evidence" value="ECO:0007669"/>
    <property type="project" value="UniProtKB-KW"/>
</dbReference>
<dbReference type="STRING" id="6689.A0A3R7MIF7"/>
<dbReference type="PANTHER" id="PTHR45814:SF2">
    <property type="entry name" value="HISTONE-LYSINE N-METHYLTRANSFERASE SETD1"/>
    <property type="match status" value="1"/>
</dbReference>
<dbReference type="InterPro" id="IPR037841">
    <property type="entry name" value="SET_SETD1A/B"/>
</dbReference>
<dbReference type="SMART" id="SM00508">
    <property type="entry name" value="PostSET"/>
    <property type="match status" value="1"/>
</dbReference>
<dbReference type="GO" id="GO:0140999">
    <property type="term" value="F:histone H3K4 trimethyltransferase activity"/>
    <property type="evidence" value="ECO:0007669"/>
    <property type="project" value="UniProtKB-EC"/>
</dbReference>
<feature type="compositionally biased region" description="Low complexity" evidence="14">
    <location>
        <begin position="206"/>
        <end position="225"/>
    </location>
</feature>
<feature type="compositionally biased region" description="Low complexity" evidence="14">
    <location>
        <begin position="582"/>
        <end position="601"/>
    </location>
</feature>
<evidence type="ECO:0000256" key="14">
    <source>
        <dbReference type="SAM" id="MobiDB-lite"/>
    </source>
</evidence>
<name>A0A3R7MIF7_PENVA</name>
<reference evidence="17 18" key="1">
    <citation type="submission" date="2018-04" db="EMBL/GenBank/DDBJ databases">
        <authorList>
            <person name="Zhang X."/>
            <person name="Yuan J."/>
            <person name="Li F."/>
            <person name="Xiang J."/>
        </authorList>
    </citation>
    <scope>NUCLEOTIDE SEQUENCE [LARGE SCALE GENOMIC DNA]</scope>
    <source>
        <tissue evidence="17">Muscle</tissue>
    </source>
</reference>
<dbReference type="InterPro" id="IPR024657">
    <property type="entry name" value="COMPASS_Set1_N-SET"/>
</dbReference>
<feature type="compositionally biased region" description="Basic and acidic residues" evidence="14">
    <location>
        <begin position="122"/>
        <end position="132"/>
    </location>
</feature>
<evidence type="ECO:0000256" key="13">
    <source>
        <dbReference type="ARBA" id="ARBA00049129"/>
    </source>
</evidence>
<dbReference type="InterPro" id="IPR044570">
    <property type="entry name" value="Set1-like"/>
</dbReference>
<dbReference type="SMART" id="SM00317">
    <property type="entry name" value="SET"/>
    <property type="match status" value="1"/>
</dbReference>
<keyword evidence="3 17" id="KW-0489">Methyltransferase</keyword>
<keyword evidence="10" id="KW-0539">Nucleus</keyword>
<feature type="compositionally biased region" description="Polar residues" evidence="14">
    <location>
        <begin position="95"/>
        <end position="105"/>
    </location>
</feature>
<evidence type="ECO:0000256" key="5">
    <source>
        <dbReference type="ARBA" id="ARBA00022691"/>
    </source>
</evidence>
<dbReference type="InterPro" id="IPR001214">
    <property type="entry name" value="SET_dom"/>
</dbReference>
<comment type="catalytic activity">
    <reaction evidence="13">
        <text>N(6),N(6)-dimethyl-L-lysyl(4)-[histone H3] + S-adenosyl-L-methionine = N(6),N(6),N(6)-trimethyl-L-lysyl(4)-[histone H3] + S-adenosyl-L-homocysteine + H(+)</text>
        <dbReference type="Rhea" id="RHEA:60272"/>
        <dbReference type="Rhea" id="RHEA-COMP:15537"/>
        <dbReference type="Rhea" id="RHEA-COMP:15540"/>
        <dbReference type="ChEBI" id="CHEBI:15378"/>
        <dbReference type="ChEBI" id="CHEBI:57856"/>
        <dbReference type="ChEBI" id="CHEBI:59789"/>
        <dbReference type="ChEBI" id="CHEBI:61961"/>
        <dbReference type="ChEBI" id="CHEBI:61976"/>
    </reaction>
</comment>
<evidence type="ECO:0000259" key="16">
    <source>
        <dbReference type="PROSITE" id="PS50868"/>
    </source>
</evidence>
<comment type="catalytic activity">
    <reaction evidence="11">
        <text>L-lysyl(4)-[histone H3] + 3 S-adenosyl-L-methionine = N(6),N(6),N(6)-trimethyl-L-lysyl(4)-[histone H3] + 3 S-adenosyl-L-homocysteine + 3 H(+)</text>
        <dbReference type="Rhea" id="RHEA:60260"/>
        <dbReference type="Rhea" id="RHEA-COMP:15537"/>
        <dbReference type="Rhea" id="RHEA-COMP:15547"/>
        <dbReference type="ChEBI" id="CHEBI:15378"/>
        <dbReference type="ChEBI" id="CHEBI:29969"/>
        <dbReference type="ChEBI" id="CHEBI:57856"/>
        <dbReference type="ChEBI" id="CHEBI:59789"/>
        <dbReference type="ChEBI" id="CHEBI:61961"/>
        <dbReference type="EC" id="2.1.1.354"/>
    </reaction>
</comment>
<feature type="compositionally biased region" description="Acidic residues" evidence="14">
    <location>
        <begin position="602"/>
        <end position="612"/>
    </location>
</feature>
<evidence type="ECO:0000256" key="2">
    <source>
        <dbReference type="ARBA" id="ARBA00012182"/>
    </source>
</evidence>
<evidence type="ECO:0000256" key="12">
    <source>
        <dbReference type="ARBA" id="ARBA00047583"/>
    </source>
</evidence>
<dbReference type="Gene3D" id="2.170.270.10">
    <property type="entry name" value="SET domain"/>
    <property type="match status" value="1"/>
</dbReference>
<feature type="compositionally biased region" description="Basic and acidic residues" evidence="14">
    <location>
        <begin position="142"/>
        <end position="159"/>
    </location>
</feature>
<keyword evidence="8" id="KW-0805">Transcription regulation</keyword>
<feature type="region of interest" description="Disordered" evidence="14">
    <location>
        <begin position="259"/>
        <end position="290"/>
    </location>
</feature>
<dbReference type="FunFam" id="2.170.270.10:FF:000010">
    <property type="entry name" value="Histone-lysine N-methyltransferase"/>
    <property type="match status" value="1"/>
</dbReference>
<evidence type="ECO:0000256" key="7">
    <source>
        <dbReference type="ARBA" id="ARBA00022884"/>
    </source>
</evidence>
<proteinExistence type="predicted"/>
<keyword evidence="7" id="KW-0694">RNA-binding</keyword>
<keyword evidence="6" id="KW-0156">Chromatin regulator</keyword>
<feature type="compositionally biased region" description="Low complexity" evidence="14">
    <location>
        <begin position="54"/>
        <end position="68"/>
    </location>
</feature>
<protein>
    <recommendedName>
        <fullName evidence="2">[histone H3]-lysine(4) N-trimethyltransferase</fullName>
        <ecNumber evidence="2">2.1.1.354</ecNumber>
    </recommendedName>
</protein>
<dbReference type="Pfam" id="PF11764">
    <property type="entry name" value="N-SET"/>
    <property type="match status" value="1"/>
</dbReference>
<evidence type="ECO:0000256" key="3">
    <source>
        <dbReference type="ARBA" id="ARBA00022603"/>
    </source>
</evidence>
<evidence type="ECO:0000256" key="8">
    <source>
        <dbReference type="ARBA" id="ARBA00023015"/>
    </source>
</evidence>
<comment type="catalytic activity">
    <reaction evidence="12">
        <text>N(6)-methyl-L-lysyl(4)-[histone H3] + S-adenosyl-L-methionine = N(6),N(6)-dimethyl-L-lysyl(4)-[histone H3] + S-adenosyl-L-homocysteine + H(+)</text>
        <dbReference type="Rhea" id="RHEA:60268"/>
        <dbReference type="Rhea" id="RHEA-COMP:15540"/>
        <dbReference type="Rhea" id="RHEA-COMP:15543"/>
        <dbReference type="ChEBI" id="CHEBI:15378"/>
        <dbReference type="ChEBI" id="CHEBI:57856"/>
        <dbReference type="ChEBI" id="CHEBI:59789"/>
        <dbReference type="ChEBI" id="CHEBI:61929"/>
        <dbReference type="ChEBI" id="CHEBI:61976"/>
    </reaction>
</comment>
<feature type="compositionally biased region" description="Low complexity" evidence="14">
    <location>
        <begin position="866"/>
        <end position="876"/>
    </location>
</feature>
<feature type="compositionally biased region" description="Low complexity" evidence="14">
    <location>
        <begin position="759"/>
        <end position="775"/>
    </location>
</feature>
<feature type="region of interest" description="Disordered" evidence="14">
    <location>
        <begin position="1"/>
        <end position="245"/>
    </location>
</feature>
<reference evidence="17 18" key="2">
    <citation type="submission" date="2019-01" db="EMBL/GenBank/DDBJ databases">
        <title>The decoding of complex shrimp genome reveals the adaptation for benthos swimmer, frequently molting mechanism and breeding impact on genome.</title>
        <authorList>
            <person name="Sun Y."/>
            <person name="Gao Y."/>
            <person name="Yu Y."/>
        </authorList>
    </citation>
    <scope>NUCLEOTIDE SEQUENCE [LARGE SCALE GENOMIC DNA]</scope>
    <source>
        <tissue evidence="17">Muscle</tissue>
    </source>
</reference>
<comment type="subcellular location">
    <subcellularLocation>
        <location evidence="1">Nucleus</location>
    </subcellularLocation>
</comment>
<feature type="compositionally biased region" description="Pro residues" evidence="14">
    <location>
        <begin position="664"/>
        <end position="678"/>
    </location>
</feature>
<accession>A0A3R7MIF7</accession>
<feature type="compositionally biased region" description="Basic and acidic residues" evidence="14">
    <location>
        <begin position="847"/>
        <end position="864"/>
    </location>
</feature>
<dbReference type="PANTHER" id="PTHR45814">
    <property type="entry name" value="HISTONE-LYSINE N-METHYLTRANSFERASE SETD1"/>
    <property type="match status" value="1"/>
</dbReference>
<dbReference type="PROSITE" id="PS50868">
    <property type="entry name" value="POST_SET"/>
    <property type="match status" value="1"/>
</dbReference>
<dbReference type="SUPFAM" id="SSF82199">
    <property type="entry name" value="SET domain"/>
    <property type="match status" value="1"/>
</dbReference>
<evidence type="ECO:0000256" key="6">
    <source>
        <dbReference type="ARBA" id="ARBA00022853"/>
    </source>
</evidence>
<evidence type="ECO:0000256" key="10">
    <source>
        <dbReference type="ARBA" id="ARBA00023242"/>
    </source>
</evidence>
<comment type="caution">
    <text evidence="17">The sequence shown here is derived from an EMBL/GenBank/DDBJ whole genome shotgun (WGS) entry which is preliminary data.</text>
</comment>
<feature type="compositionally biased region" description="Polar residues" evidence="14">
    <location>
        <begin position="898"/>
        <end position="909"/>
    </location>
</feature>
<feature type="compositionally biased region" description="Low complexity" evidence="14">
    <location>
        <begin position="782"/>
        <end position="803"/>
    </location>
</feature>